<dbReference type="AlphaFoldDB" id="R4X0F2"/>
<keyword evidence="3" id="KW-1185">Reference proteome</keyword>
<evidence type="ECO:0000313" key="3">
    <source>
        <dbReference type="Proteomes" id="UP000013966"/>
    </source>
</evidence>
<protein>
    <submittedName>
        <fullName evidence="2">Uncharacterized protein</fullName>
    </submittedName>
</protein>
<organism evidence="2 3">
    <name type="scientific">Caballeronia insecticola</name>
    <dbReference type="NCBI Taxonomy" id="758793"/>
    <lineage>
        <taxon>Bacteria</taxon>
        <taxon>Pseudomonadati</taxon>
        <taxon>Pseudomonadota</taxon>
        <taxon>Betaproteobacteria</taxon>
        <taxon>Burkholderiales</taxon>
        <taxon>Burkholderiaceae</taxon>
        <taxon>Caballeronia</taxon>
    </lineage>
</organism>
<proteinExistence type="predicted"/>
<dbReference type="EMBL" id="AP013058">
    <property type="protein sequence ID" value="BAN24377.1"/>
    <property type="molecule type" value="Genomic_DNA"/>
</dbReference>
<accession>R4X0F2</accession>
<evidence type="ECO:0000256" key="1">
    <source>
        <dbReference type="SAM" id="MobiDB-lite"/>
    </source>
</evidence>
<gene>
    <name evidence="2" type="ORF">BRPE64_ACDS26230</name>
</gene>
<sequence length="51" mass="5474">MAVATVINDDDIRHDVLESLGGSRRAPDDCGQSSKDNFRPTGANARFGPSR</sequence>
<reference evidence="2 3" key="2">
    <citation type="journal article" date="2018" name="Int. J. Syst. Evol. Microbiol.">
        <title>Burkholderia insecticola sp. nov., a gut symbiotic bacterium of the bean bug Riptortus pedestris.</title>
        <authorList>
            <person name="Takeshita K."/>
            <person name="Tamaki H."/>
            <person name="Ohbayashi T."/>
            <person name="Meng X.-Y."/>
            <person name="Sone T."/>
            <person name="Mitani Y."/>
            <person name="Peeters C."/>
            <person name="Kikuchi Y."/>
            <person name="Vandamme P."/>
        </authorList>
    </citation>
    <scope>NUCLEOTIDE SEQUENCE [LARGE SCALE GENOMIC DNA]</scope>
    <source>
        <strain evidence="2">RPE64</strain>
    </source>
</reference>
<feature type="region of interest" description="Disordered" evidence="1">
    <location>
        <begin position="19"/>
        <end position="51"/>
    </location>
</feature>
<name>R4X0F2_9BURK</name>
<dbReference type="KEGG" id="buo:BRPE64_ACDS26230"/>
<reference evidence="2 3" key="1">
    <citation type="journal article" date="2013" name="Genome Announc.">
        <title>Complete Genome Sequence of Burkholderia sp. Strain RPE64, Bacterial Symbiont of the Bean Bug Riptortus pedestris.</title>
        <authorList>
            <person name="Shibata T.F."/>
            <person name="Maeda T."/>
            <person name="Nikoh N."/>
            <person name="Yamaguchi K."/>
            <person name="Oshima K."/>
            <person name="Hattori M."/>
            <person name="Nishiyama T."/>
            <person name="Hasebe M."/>
            <person name="Fukatsu T."/>
            <person name="Kikuchi Y."/>
            <person name="Shigenobu S."/>
        </authorList>
    </citation>
    <scope>NUCLEOTIDE SEQUENCE [LARGE SCALE GENOMIC DNA]</scope>
</reference>
<evidence type="ECO:0000313" key="2">
    <source>
        <dbReference type="EMBL" id="BAN24377.1"/>
    </source>
</evidence>
<dbReference type="HOGENOM" id="CLU_3096504_0_0_4"/>
<dbReference type="Proteomes" id="UP000013966">
    <property type="component" value="Chromosome 1"/>
</dbReference>